<evidence type="ECO:0000259" key="2">
    <source>
        <dbReference type="Pfam" id="PF00440"/>
    </source>
</evidence>
<evidence type="ECO:0000313" key="4">
    <source>
        <dbReference type="EMBL" id="TWT50263.1"/>
    </source>
</evidence>
<evidence type="ECO:0000256" key="1">
    <source>
        <dbReference type="ARBA" id="ARBA00023125"/>
    </source>
</evidence>
<dbReference type="Proteomes" id="UP000316598">
    <property type="component" value="Unassembled WGS sequence"/>
</dbReference>
<dbReference type="PANTHER" id="PTHR30055">
    <property type="entry name" value="HTH-TYPE TRANSCRIPTIONAL REGULATOR RUTR"/>
    <property type="match status" value="1"/>
</dbReference>
<dbReference type="InterPro" id="IPR015292">
    <property type="entry name" value="Tscrpt_reg_YbiH_C"/>
</dbReference>
<keyword evidence="5" id="KW-1185">Reference proteome</keyword>
<comment type="caution">
    <text evidence="4">The sequence shown here is derived from an EMBL/GenBank/DDBJ whole genome shotgun (WGS) entry which is preliminary data.</text>
</comment>
<dbReference type="PANTHER" id="PTHR30055:SF226">
    <property type="entry name" value="HTH-TYPE TRANSCRIPTIONAL REGULATOR PKSA"/>
    <property type="match status" value="1"/>
</dbReference>
<keyword evidence="1 4" id="KW-0238">DNA-binding</keyword>
<dbReference type="Pfam" id="PF09209">
    <property type="entry name" value="CecR_C"/>
    <property type="match status" value="1"/>
</dbReference>
<protein>
    <submittedName>
        <fullName evidence="4">Putative DNA-binding transcriptional regulator</fullName>
    </submittedName>
</protein>
<dbReference type="Gene3D" id="1.10.10.60">
    <property type="entry name" value="Homeodomain-like"/>
    <property type="match status" value="1"/>
</dbReference>
<feature type="domain" description="Transcription regulator YbiH C-terminal" evidence="3">
    <location>
        <begin position="97"/>
        <end position="219"/>
    </location>
</feature>
<evidence type="ECO:0000259" key="3">
    <source>
        <dbReference type="Pfam" id="PF09209"/>
    </source>
</evidence>
<evidence type="ECO:0000313" key="5">
    <source>
        <dbReference type="Proteomes" id="UP000316598"/>
    </source>
</evidence>
<feature type="domain" description="HTH tetR-type" evidence="2">
    <location>
        <begin position="28"/>
        <end position="75"/>
    </location>
</feature>
<dbReference type="OrthoDB" id="9789566at2"/>
<dbReference type="GO" id="GO:0000976">
    <property type="term" value="F:transcription cis-regulatory region binding"/>
    <property type="evidence" value="ECO:0007669"/>
    <property type="project" value="TreeGrafter"/>
</dbReference>
<reference evidence="4 5" key="1">
    <citation type="submission" date="2019-02" db="EMBL/GenBank/DDBJ databases">
        <title>Deep-cultivation of Planctomycetes and their phenomic and genomic characterization uncovers novel biology.</title>
        <authorList>
            <person name="Wiegand S."/>
            <person name="Jogler M."/>
            <person name="Boedeker C."/>
            <person name="Pinto D."/>
            <person name="Vollmers J."/>
            <person name="Rivas-Marin E."/>
            <person name="Kohn T."/>
            <person name="Peeters S.H."/>
            <person name="Heuer A."/>
            <person name="Rast P."/>
            <person name="Oberbeckmann S."/>
            <person name="Bunk B."/>
            <person name="Jeske O."/>
            <person name="Meyerdierks A."/>
            <person name="Storesund J.E."/>
            <person name="Kallscheuer N."/>
            <person name="Luecker S."/>
            <person name="Lage O.M."/>
            <person name="Pohl T."/>
            <person name="Merkel B.J."/>
            <person name="Hornburger P."/>
            <person name="Mueller R.-W."/>
            <person name="Bruemmer F."/>
            <person name="Labrenz M."/>
            <person name="Spormann A.M."/>
            <person name="Op Den Camp H."/>
            <person name="Overmann J."/>
            <person name="Amann R."/>
            <person name="Jetten M.S.M."/>
            <person name="Mascher T."/>
            <person name="Medema M.H."/>
            <person name="Devos D.P."/>
            <person name="Kaster A.-K."/>
            <person name="Ovreas L."/>
            <person name="Rohde M."/>
            <person name="Galperin M.Y."/>
            <person name="Jogler C."/>
        </authorList>
    </citation>
    <scope>NUCLEOTIDE SEQUENCE [LARGE SCALE GENOMIC DNA]</scope>
    <source>
        <strain evidence="4 5">Pla22</strain>
    </source>
</reference>
<dbReference type="Pfam" id="PF00440">
    <property type="entry name" value="TetR_N"/>
    <property type="match status" value="1"/>
</dbReference>
<gene>
    <name evidence="4" type="ORF">Pla22_30040</name>
</gene>
<dbReference type="InterPro" id="IPR036271">
    <property type="entry name" value="Tet_transcr_reg_TetR-rel_C_sf"/>
</dbReference>
<proteinExistence type="predicted"/>
<dbReference type="InterPro" id="IPR050109">
    <property type="entry name" value="HTH-type_TetR-like_transc_reg"/>
</dbReference>
<dbReference type="Gene3D" id="1.10.357.10">
    <property type="entry name" value="Tetracycline Repressor, domain 2"/>
    <property type="match status" value="1"/>
</dbReference>
<dbReference type="GO" id="GO:0003700">
    <property type="term" value="F:DNA-binding transcription factor activity"/>
    <property type="evidence" value="ECO:0007669"/>
    <property type="project" value="TreeGrafter"/>
</dbReference>
<dbReference type="EMBL" id="SJPI01000002">
    <property type="protein sequence ID" value="TWT50263.1"/>
    <property type="molecule type" value="Genomic_DNA"/>
</dbReference>
<dbReference type="InterPro" id="IPR001647">
    <property type="entry name" value="HTH_TetR"/>
</dbReference>
<dbReference type="SUPFAM" id="SSF48498">
    <property type="entry name" value="Tetracyclin repressor-like, C-terminal domain"/>
    <property type="match status" value="1"/>
</dbReference>
<accession>A0A5C5WJW8</accession>
<dbReference type="SUPFAM" id="SSF46689">
    <property type="entry name" value="Homeodomain-like"/>
    <property type="match status" value="1"/>
</dbReference>
<name>A0A5C5WJW8_9BACT</name>
<organism evidence="4 5">
    <name type="scientific">Rubripirellula amarantea</name>
    <dbReference type="NCBI Taxonomy" id="2527999"/>
    <lineage>
        <taxon>Bacteria</taxon>
        <taxon>Pseudomonadati</taxon>
        <taxon>Planctomycetota</taxon>
        <taxon>Planctomycetia</taxon>
        <taxon>Pirellulales</taxon>
        <taxon>Pirellulaceae</taxon>
        <taxon>Rubripirellula</taxon>
    </lineage>
</organism>
<dbReference type="AlphaFoldDB" id="A0A5C5WJW8"/>
<sequence>MTSPASQPTPPVSDTAVTESDFDTRTRLLEAAGPVFASSGYDRATVREICAAADGVNIASVGYYFGDKMGLYREVIRGIRDSRERRFPTPQSELSDPTEVLRAIVRTLLSRILADDPTGWESQLMMREMQNPTPVFDELIREFFQPLFQRLKRSLHDLTTEAVDEHVIDQLALSVVGQCVYHKFGAKVIEILIPATERKKHFSIETLVEHISAVTLSALAHTKSHGVVAPPQL</sequence>
<dbReference type="InterPro" id="IPR009057">
    <property type="entry name" value="Homeodomain-like_sf"/>
</dbReference>